<gene>
    <name evidence="1" type="ORF">CLV89_102260</name>
</gene>
<dbReference type="EMBL" id="PVUF01000002">
    <property type="protein sequence ID" value="PRZ49516.1"/>
    <property type="molecule type" value="Genomic_DNA"/>
</dbReference>
<protein>
    <submittedName>
        <fullName evidence="1">Uncharacterized protein</fullName>
    </submittedName>
</protein>
<evidence type="ECO:0000313" key="2">
    <source>
        <dbReference type="Proteomes" id="UP000237718"/>
    </source>
</evidence>
<comment type="caution">
    <text evidence="1">The sequence shown here is derived from an EMBL/GenBank/DDBJ whole genome shotgun (WGS) entry which is preliminary data.</text>
</comment>
<reference evidence="1 2" key="1">
    <citation type="submission" date="2018-03" db="EMBL/GenBank/DDBJ databases">
        <title>Genomic Encyclopedia of Archaeal and Bacterial Type Strains, Phase II (KMG-II): from individual species to whole genera.</title>
        <authorList>
            <person name="Goeker M."/>
        </authorList>
    </citation>
    <scope>NUCLEOTIDE SEQUENCE [LARGE SCALE GENOMIC DNA]</scope>
    <source>
        <strain evidence="1 2">DSM 25328</strain>
    </source>
</reference>
<organism evidence="1 2">
    <name type="scientific">Tritonibacter scottomollicae</name>
    <name type="common">Epibacterium scottomollicae</name>
    <dbReference type="NCBI Taxonomy" id="483013"/>
    <lineage>
        <taxon>Bacteria</taxon>
        <taxon>Pseudomonadati</taxon>
        <taxon>Pseudomonadota</taxon>
        <taxon>Alphaproteobacteria</taxon>
        <taxon>Rhodobacterales</taxon>
        <taxon>Paracoccaceae</taxon>
        <taxon>Tritonibacter</taxon>
    </lineage>
</organism>
<proteinExistence type="predicted"/>
<dbReference type="AlphaFoldDB" id="A0A2T1ALM9"/>
<dbReference type="OrthoDB" id="7906710at2"/>
<sequence length="139" mass="15753">MQDQERRIDDEARRIMVAFPEVFGKPPWRIEETNLAWGLSCGKGWYPLIESLSADLTTIVQQDDLSRFQARQVKQKLGKLRFYSKGGNDRTADRILQAEFEAASKCEHCGMHTAELKSLGGWLTTTCDDCAAILLKSRS</sequence>
<accession>A0A2T1ALM9</accession>
<evidence type="ECO:0000313" key="1">
    <source>
        <dbReference type="EMBL" id="PRZ49516.1"/>
    </source>
</evidence>
<dbReference type="RefSeq" id="WP_106162577.1">
    <property type="nucleotide sequence ID" value="NZ_PVUF01000002.1"/>
</dbReference>
<dbReference type="Proteomes" id="UP000237718">
    <property type="component" value="Unassembled WGS sequence"/>
</dbReference>
<name>A0A2T1ALM9_TRISK</name>